<evidence type="ECO:0000256" key="5">
    <source>
        <dbReference type="ARBA" id="ARBA00022927"/>
    </source>
</evidence>
<dbReference type="Pfam" id="PF04136">
    <property type="entry name" value="COG3_N"/>
    <property type="match status" value="1"/>
</dbReference>
<dbReference type="Proteomes" id="UP000294933">
    <property type="component" value="Unassembled WGS sequence"/>
</dbReference>
<dbReference type="InterPro" id="IPR007265">
    <property type="entry name" value="COG_su3"/>
</dbReference>
<feature type="region of interest" description="Disordered" evidence="9">
    <location>
        <begin position="55"/>
        <end position="95"/>
    </location>
</feature>
<evidence type="ECO:0000259" key="11">
    <source>
        <dbReference type="Pfam" id="PF20671"/>
    </source>
</evidence>
<dbReference type="GO" id="GO:0007030">
    <property type="term" value="P:Golgi organization"/>
    <property type="evidence" value="ECO:0007669"/>
    <property type="project" value="TreeGrafter"/>
</dbReference>
<evidence type="ECO:0000256" key="4">
    <source>
        <dbReference type="ARBA" id="ARBA00022448"/>
    </source>
</evidence>
<feature type="compositionally biased region" description="Low complexity" evidence="9">
    <location>
        <begin position="62"/>
        <end position="76"/>
    </location>
</feature>
<dbReference type="EMBL" id="ML170162">
    <property type="protein sequence ID" value="TDL25953.1"/>
    <property type="molecule type" value="Genomic_DNA"/>
</dbReference>
<dbReference type="GO" id="GO:0006891">
    <property type="term" value="P:intra-Golgi vesicle-mediated transport"/>
    <property type="evidence" value="ECO:0007669"/>
    <property type="project" value="TreeGrafter"/>
</dbReference>
<keyword evidence="6" id="KW-0333">Golgi apparatus</keyword>
<reference evidence="12 13" key="1">
    <citation type="submission" date="2018-06" db="EMBL/GenBank/DDBJ databases">
        <title>A transcriptomic atlas of mushroom development highlights an independent origin of complex multicellularity.</title>
        <authorList>
            <consortium name="DOE Joint Genome Institute"/>
            <person name="Krizsan K."/>
            <person name="Almasi E."/>
            <person name="Merenyi Z."/>
            <person name="Sahu N."/>
            <person name="Viragh M."/>
            <person name="Koszo T."/>
            <person name="Mondo S."/>
            <person name="Kiss B."/>
            <person name="Balint B."/>
            <person name="Kues U."/>
            <person name="Barry K."/>
            <person name="Hegedus J.C."/>
            <person name="Henrissat B."/>
            <person name="Johnson J."/>
            <person name="Lipzen A."/>
            <person name="Ohm R."/>
            <person name="Nagy I."/>
            <person name="Pangilinan J."/>
            <person name="Yan J."/>
            <person name="Xiong Y."/>
            <person name="Grigoriev I.V."/>
            <person name="Hibbett D.S."/>
            <person name="Nagy L.G."/>
        </authorList>
    </citation>
    <scope>NUCLEOTIDE SEQUENCE [LARGE SCALE GENOMIC DNA]</scope>
    <source>
        <strain evidence="12 13">SZMC22713</strain>
    </source>
</reference>
<dbReference type="VEuPathDB" id="FungiDB:BD410DRAFT_764204"/>
<dbReference type="PANTHER" id="PTHR13302:SF8">
    <property type="entry name" value="CONSERVED OLIGOMERIC GOLGI COMPLEX SUBUNIT 3"/>
    <property type="match status" value="1"/>
</dbReference>
<organism evidence="12 13">
    <name type="scientific">Rickenella mellea</name>
    <dbReference type="NCBI Taxonomy" id="50990"/>
    <lineage>
        <taxon>Eukaryota</taxon>
        <taxon>Fungi</taxon>
        <taxon>Dikarya</taxon>
        <taxon>Basidiomycota</taxon>
        <taxon>Agaricomycotina</taxon>
        <taxon>Agaricomycetes</taxon>
        <taxon>Hymenochaetales</taxon>
        <taxon>Rickenellaceae</taxon>
        <taxon>Rickenella</taxon>
    </lineage>
</organism>
<keyword evidence="13" id="KW-1185">Reference proteome</keyword>
<evidence type="ECO:0000313" key="12">
    <source>
        <dbReference type="EMBL" id="TDL25953.1"/>
    </source>
</evidence>
<feature type="region of interest" description="Disordered" evidence="9">
    <location>
        <begin position="1"/>
        <end position="23"/>
    </location>
</feature>
<keyword evidence="7" id="KW-0472">Membrane</keyword>
<evidence type="ECO:0000256" key="7">
    <source>
        <dbReference type="ARBA" id="ARBA00023136"/>
    </source>
</evidence>
<evidence type="ECO:0000259" key="10">
    <source>
        <dbReference type="Pfam" id="PF04136"/>
    </source>
</evidence>
<evidence type="ECO:0000256" key="6">
    <source>
        <dbReference type="ARBA" id="ARBA00023034"/>
    </source>
</evidence>
<evidence type="ECO:0000256" key="9">
    <source>
        <dbReference type="SAM" id="MobiDB-lite"/>
    </source>
</evidence>
<dbReference type="GO" id="GO:0000139">
    <property type="term" value="C:Golgi membrane"/>
    <property type="evidence" value="ECO:0007669"/>
    <property type="project" value="UniProtKB-SubCell"/>
</dbReference>
<dbReference type="AlphaFoldDB" id="A0A4Y7QE42"/>
<dbReference type="GO" id="GO:0017119">
    <property type="term" value="C:Golgi transport complex"/>
    <property type="evidence" value="ECO:0007669"/>
    <property type="project" value="TreeGrafter"/>
</dbReference>
<protein>
    <recommendedName>
        <fullName evidence="3">Conserved oligomeric Golgi complex subunit 3</fullName>
    </recommendedName>
    <alternativeName>
        <fullName evidence="8">Component of oligomeric Golgi complex 3</fullName>
    </alternativeName>
</protein>
<evidence type="ECO:0000313" key="13">
    <source>
        <dbReference type="Proteomes" id="UP000294933"/>
    </source>
</evidence>
<name>A0A4Y7QE42_9AGAM</name>
<dbReference type="OrthoDB" id="296793at2759"/>
<evidence type="ECO:0000256" key="3">
    <source>
        <dbReference type="ARBA" id="ARBA00020976"/>
    </source>
</evidence>
<dbReference type="Pfam" id="PF20671">
    <property type="entry name" value="COG3_C"/>
    <property type="match status" value="1"/>
</dbReference>
<dbReference type="InterPro" id="IPR048685">
    <property type="entry name" value="COG3_C"/>
</dbReference>
<keyword evidence="5" id="KW-0653">Protein transport</keyword>
<dbReference type="GO" id="GO:0006886">
    <property type="term" value="P:intracellular protein transport"/>
    <property type="evidence" value="ECO:0007669"/>
    <property type="project" value="InterPro"/>
</dbReference>
<comment type="subcellular location">
    <subcellularLocation>
        <location evidence="1">Golgi apparatus membrane</location>
        <topology evidence="1">Peripheral membrane protein</topology>
    </subcellularLocation>
</comment>
<feature type="domain" description="Conserved oligomeric Golgi complex subunit 3 N-terminal" evidence="10">
    <location>
        <begin position="140"/>
        <end position="283"/>
    </location>
</feature>
<feature type="domain" description="Conserved oligomeric Golgi complex subunit 3 C-terminal" evidence="11">
    <location>
        <begin position="305"/>
        <end position="638"/>
    </location>
</feature>
<comment type="similarity">
    <text evidence="2">Belongs to the COG3 family.</text>
</comment>
<evidence type="ECO:0000256" key="1">
    <source>
        <dbReference type="ARBA" id="ARBA00004395"/>
    </source>
</evidence>
<dbReference type="PANTHER" id="PTHR13302">
    <property type="entry name" value="CONSERVED OLIGOMERIC GOLGI COMPLEX COMPONENT 3"/>
    <property type="match status" value="1"/>
</dbReference>
<gene>
    <name evidence="12" type="ORF">BD410DRAFT_764204</name>
</gene>
<sequence length="815" mass="92250">MASTRSSQKRNVRLAPLTSQTKPGISVEEWEAKALIDDKAIHSVNAIKQASDKISLPDKSFPTGTPTTSRPTTPATRQKVGYSSLSSRPTTPISSTIQRSFGTHALHPKHPIQTPQQFYDWFSLIDNSVTHQQESQYREHLESVSAHLETCERLVQRVDDIDRDVADMLDDWRSVEDGGRSLKEACELLLDERDRLIQLSEAIEGRLEYFQQLDHSTRMLNHPGESLVLQANFLDMVERVDVCIEFLKSHRSFRECDVYLLRFQQCMTRAMTLIRMYFVGSLKALSTDVAKRLSEKDVSDTAQTHLLYTRFSTVSSQVAPLLRELERRAASHPEDLNALLSECHIAYLSTRKSLLVNRLTADIKGLDPSRTELVELTRSGCGYIKQLCEDEFNLYRQFFSTGKEQLYNYLENLCDYLYDDLRPRILHEPRLTSLCEVCTVLQALMVLDVPAGSDSSDEDGMDQERFQSGTGLRGSEGLGSLHITHLLQTVLQDAQTRLFFKAQHVIQSEIRYYVPKAEDLDYPNKLAGAQQPSNGFITKEKEMTSSFFNLPSIEKRDTWYPTLRNTVWVLTQLHDFVPSSIFDEIAQEATNLCRASLVSASDMLASKNPPFTKLDGRLFLIRHLLILKDLIGKLEFSSSINGPIPYDRVTNTLKDILRATSFVPFTFSSAASRNLYEDSKSPSEGIDYSLKSACEEVISDCAETATQVLRNLAHTVGQARSRENLPSRDAVVEADKAFRLSLQQELPRAAIRLRLYLEDSGTIAVLLTHIQDRIVEDYSAFSEAIRSAYELDLVVTLLSINDLRTILSHSSENFT</sequence>
<dbReference type="InterPro" id="IPR048320">
    <property type="entry name" value="COG3_N"/>
</dbReference>
<accession>A0A4Y7QE42</accession>
<dbReference type="STRING" id="50990.A0A4Y7QE42"/>
<feature type="compositionally biased region" description="Low complexity" evidence="9">
    <location>
        <begin position="83"/>
        <end position="95"/>
    </location>
</feature>
<evidence type="ECO:0000256" key="8">
    <source>
        <dbReference type="ARBA" id="ARBA00031339"/>
    </source>
</evidence>
<evidence type="ECO:0000256" key="2">
    <source>
        <dbReference type="ARBA" id="ARBA00009936"/>
    </source>
</evidence>
<dbReference type="GO" id="GO:0005801">
    <property type="term" value="C:cis-Golgi network"/>
    <property type="evidence" value="ECO:0007669"/>
    <property type="project" value="InterPro"/>
</dbReference>
<keyword evidence="4" id="KW-0813">Transport</keyword>
<proteinExistence type="inferred from homology"/>